<dbReference type="Gene3D" id="3.30.460.40">
    <property type="match status" value="1"/>
</dbReference>
<dbReference type="KEGG" id="hhy:Halhy_1404"/>
<accession>F4KWB1</accession>
<dbReference type="Proteomes" id="UP000008461">
    <property type="component" value="Chromosome"/>
</dbReference>
<name>F4KWB1_HALH1</name>
<evidence type="ECO:0000313" key="3">
    <source>
        <dbReference type="Proteomes" id="UP000008461"/>
    </source>
</evidence>
<dbReference type="EMBL" id="CP002691">
    <property type="protein sequence ID" value="AEE49299.1"/>
    <property type="molecule type" value="Genomic_DNA"/>
</dbReference>
<proteinExistence type="predicted"/>
<dbReference type="STRING" id="760192.Halhy_1404"/>
<dbReference type="SUPFAM" id="SSF81301">
    <property type="entry name" value="Nucleotidyltransferase"/>
    <property type="match status" value="1"/>
</dbReference>
<dbReference type="InterPro" id="IPR043519">
    <property type="entry name" value="NT_sf"/>
</dbReference>
<organism evidence="2 3">
    <name type="scientific">Haliscomenobacter hydrossis (strain ATCC 27775 / DSM 1100 / LMG 10767 / O)</name>
    <dbReference type="NCBI Taxonomy" id="760192"/>
    <lineage>
        <taxon>Bacteria</taxon>
        <taxon>Pseudomonadati</taxon>
        <taxon>Bacteroidota</taxon>
        <taxon>Saprospiria</taxon>
        <taxon>Saprospirales</taxon>
        <taxon>Haliscomenobacteraceae</taxon>
        <taxon>Haliscomenobacter</taxon>
    </lineage>
</organism>
<keyword evidence="3" id="KW-1185">Reference proteome</keyword>
<dbReference type="eggNOG" id="COG4914">
    <property type="taxonomic scope" value="Bacteria"/>
</dbReference>
<dbReference type="AlphaFoldDB" id="F4KWB1"/>
<feature type="domain" description="DUF6036" evidence="1">
    <location>
        <begin position="11"/>
        <end position="142"/>
    </location>
</feature>
<evidence type="ECO:0000313" key="2">
    <source>
        <dbReference type="EMBL" id="AEE49299.1"/>
    </source>
</evidence>
<reference key="2">
    <citation type="submission" date="2011-04" db="EMBL/GenBank/DDBJ databases">
        <title>Complete sequence of chromosome of Haliscomenobacter hydrossis DSM 1100.</title>
        <authorList>
            <consortium name="US DOE Joint Genome Institute (JGI-PGF)"/>
            <person name="Lucas S."/>
            <person name="Han J."/>
            <person name="Lapidus A."/>
            <person name="Bruce D."/>
            <person name="Goodwin L."/>
            <person name="Pitluck S."/>
            <person name="Peters L."/>
            <person name="Kyrpides N."/>
            <person name="Mavromatis K."/>
            <person name="Ivanova N."/>
            <person name="Ovchinnikova G."/>
            <person name="Pagani I."/>
            <person name="Daligault H."/>
            <person name="Detter J.C."/>
            <person name="Han C."/>
            <person name="Land M."/>
            <person name="Hauser L."/>
            <person name="Markowitz V."/>
            <person name="Cheng J.-F."/>
            <person name="Hugenholtz P."/>
            <person name="Woyke T."/>
            <person name="Wu D."/>
            <person name="Verbarg S."/>
            <person name="Frueling A."/>
            <person name="Brambilla E."/>
            <person name="Klenk H.-P."/>
            <person name="Eisen J.A."/>
        </authorList>
    </citation>
    <scope>NUCLEOTIDE SEQUENCE</scope>
    <source>
        <strain>DSM 1100</strain>
    </source>
</reference>
<dbReference type="HOGENOM" id="CLU_120522_2_0_10"/>
<dbReference type="OrthoDB" id="121150at2"/>
<sequence>MVLDKDFREFIRLLNENGVRYLVIGGYAVAYHGYPRYTKDIDFWIWADPDNADRLIKTIQDFGLGVLGLQKEDLINPDNVIQLGYEPNRIDLIVALEGLDFESCFSRREDVEFEDLNVHFIGFDDLIQNKLSTGRMKDKVDAKTLEKKAKKSKPKK</sequence>
<evidence type="ECO:0000259" key="1">
    <source>
        <dbReference type="Pfam" id="PF19502"/>
    </source>
</evidence>
<dbReference type="InterPro" id="IPR045792">
    <property type="entry name" value="DUF6036"/>
</dbReference>
<protein>
    <recommendedName>
        <fullName evidence="1">DUF6036 domain-containing protein</fullName>
    </recommendedName>
</protein>
<reference evidence="2 3" key="1">
    <citation type="journal article" date="2011" name="Stand. Genomic Sci.">
        <title>Complete genome sequence of Haliscomenobacter hydrossis type strain (O).</title>
        <authorList>
            <consortium name="US DOE Joint Genome Institute (JGI-PGF)"/>
            <person name="Daligault H."/>
            <person name="Lapidus A."/>
            <person name="Zeytun A."/>
            <person name="Nolan M."/>
            <person name="Lucas S."/>
            <person name="Del Rio T.G."/>
            <person name="Tice H."/>
            <person name="Cheng J.F."/>
            <person name="Tapia R."/>
            <person name="Han C."/>
            <person name="Goodwin L."/>
            <person name="Pitluck S."/>
            <person name="Liolios K."/>
            <person name="Pagani I."/>
            <person name="Ivanova N."/>
            <person name="Huntemann M."/>
            <person name="Mavromatis K."/>
            <person name="Mikhailova N."/>
            <person name="Pati A."/>
            <person name="Chen A."/>
            <person name="Palaniappan K."/>
            <person name="Land M."/>
            <person name="Hauser L."/>
            <person name="Brambilla E.M."/>
            <person name="Rohde M."/>
            <person name="Verbarg S."/>
            <person name="Goker M."/>
            <person name="Bristow J."/>
            <person name="Eisen J.A."/>
            <person name="Markowitz V."/>
            <person name="Hugenholtz P."/>
            <person name="Kyrpides N.C."/>
            <person name="Klenk H.P."/>
            <person name="Woyke T."/>
        </authorList>
    </citation>
    <scope>NUCLEOTIDE SEQUENCE [LARGE SCALE GENOMIC DNA]</scope>
    <source>
        <strain evidence="3">ATCC 27775 / DSM 1100 / LMG 10767 / O</strain>
    </source>
</reference>
<dbReference type="Pfam" id="PF19502">
    <property type="entry name" value="DUF6036"/>
    <property type="match status" value="1"/>
</dbReference>
<gene>
    <name evidence="2" type="ordered locus">Halhy_1404</name>
</gene>